<keyword evidence="5" id="KW-1185">Reference proteome</keyword>
<dbReference type="InterPro" id="IPR006135">
    <property type="entry name" value="T3SS_substrate_exporter"/>
</dbReference>
<evidence type="ECO:0000313" key="5">
    <source>
        <dbReference type="Proteomes" id="UP000571950"/>
    </source>
</evidence>
<name>A0A7W6BJT3_9SPHN</name>
<keyword evidence="3" id="KW-0472">Membrane</keyword>
<dbReference type="InterPro" id="IPR029025">
    <property type="entry name" value="T3SS_substrate_exporter_C"/>
</dbReference>
<comment type="caution">
    <text evidence="4">The sequence shown here is derived from an EMBL/GenBank/DDBJ whole genome shotgun (WGS) entry which is preliminary data.</text>
</comment>
<evidence type="ECO:0000256" key="2">
    <source>
        <dbReference type="SAM" id="MobiDB-lite"/>
    </source>
</evidence>
<dbReference type="GO" id="GO:0009306">
    <property type="term" value="P:protein secretion"/>
    <property type="evidence" value="ECO:0007669"/>
    <property type="project" value="InterPro"/>
</dbReference>
<proteinExistence type="inferred from homology"/>
<sequence length="384" mass="41084">MAESNGGGEKTEKPTAKRLEKATEDGDILQSRDLGTALVVLAGVVWLAVSGPMIMDALQHMLISALRFGHEDVVDFAPADRGATLLSGLLVPVGGVMLATIAAAIAAPAMLGSLGFRAKAFQPKPSKLNPAKGLKRMFGTHGLIELAKSIAKVGVLGPLGVWLVWSQLAEVSTLGSSDLAGALGKVGAIFIHTCLVMAGGLFLIAAIDVPSQFLQRSKRLAMSKQDIKDEHKESEGSPELKGQIRRRQFETLSASARKAVEEASVVLMNPTHFAVALRYQPGRDGAPVVVARGRDEMALAIRDLADAHQVPVLQYPALTRAIYFTSRVGQLVDEQLYVAVATILAFVFRVEHKMASEMDRPFIDLPDDMLFDAEGRKSGKGEGR</sequence>
<keyword evidence="4" id="KW-0282">Flagellum</keyword>
<dbReference type="PANTHER" id="PTHR30531">
    <property type="entry name" value="FLAGELLAR BIOSYNTHETIC PROTEIN FLHB"/>
    <property type="match status" value="1"/>
</dbReference>
<gene>
    <name evidence="4" type="ORF">GGR43_000686</name>
</gene>
<dbReference type="PANTHER" id="PTHR30531:SF12">
    <property type="entry name" value="FLAGELLAR BIOSYNTHETIC PROTEIN FLHB"/>
    <property type="match status" value="1"/>
</dbReference>
<evidence type="ECO:0000256" key="1">
    <source>
        <dbReference type="ARBA" id="ARBA00010690"/>
    </source>
</evidence>
<dbReference type="Gene3D" id="3.40.1690.10">
    <property type="entry name" value="secretion proteins EscU"/>
    <property type="match status" value="1"/>
</dbReference>
<dbReference type="GO" id="GO:0005886">
    <property type="term" value="C:plasma membrane"/>
    <property type="evidence" value="ECO:0007669"/>
    <property type="project" value="TreeGrafter"/>
</dbReference>
<feature type="transmembrane region" description="Helical" evidence="3">
    <location>
        <begin position="34"/>
        <end position="55"/>
    </location>
</feature>
<keyword evidence="3" id="KW-1133">Transmembrane helix</keyword>
<dbReference type="Proteomes" id="UP000571950">
    <property type="component" value="Unassembled WGS sequence"/>
</dbReference>
<dbReference type="SUPFAM" id="SSF160544">
    <property type="entry name" value="EscU C-terminal domain-like"/>
    <property type="match status" value="1"/>
</dbReference>
<feature type="transmembrane region" description="Helical" evidence="3">
    <location>
        <begin position="185"/>
        <end position="209"/>
    </location>
</feature>
<feature type="region of interest" description="Disordered" evidence="2">
    <location>
        <begin position="1"/>
        <end position="24"/>
    </location>
</feature>
<feature type="transmembrane region" description="Helical" evidence="3">
    <location>
        <begin position="89"/>
        <end position="116"/>
    </location>
</feature>
<dbReference type="Pfam" id="PF01312">
    <property type="entry name" value="Bac_export_2"/>
    <property type="match status" value="1"/>
</dbReference>
<evidence type="ECO:0000256" key="3">
    <source>
        <dbReference type="SAM" id="Phobius"/>
    </source>
</evidence>
<protein>
    <submittedName>
        <fullName evidence="4">Flagellar biosynthetic protein FlhB</fullName>
    </submittedName>
</protein>
<evidence type="ECO:0000313" key="4">
    <source>
        <dbReference type="EMBL" id="MBB3924985.1"/>
    </source>
</evidence>
<keyword evidence="4" id="KW-0969">Cilium</keyword>
<dbReference type="RefSeq" id="WP_188070550.1">
    <property type="nucleotide sequence ID" value="NZ_BSPS01000022.1"/>
</dbReference>
<dbReference type="AlphaFoldDB" id="A0A7W6BJT3"/>
<keyword evidence="3" id="KW-0812">Transmembrane</keyword>
<feature type="compositionally biased region" description="Basic and acidic residues" evidence="2">
    <location>
        <begin position="9"/>
        <end position="24"/>
    </location>
</feature>
<dbReference type="PRINTS" id="PR00950">
    <property type="entry name" value="TYPE3IMSPROT"/>
</dbReference>
<accession>A0A7W6BJT3</accession>
<comment type="similarity">
    <text evidence="1">Belongs to the type III secretion exporter family.</text>
</comment>
<dbReference type="EMBL" id="JACIDT010000002">
    <property type="protein sequence ID" value="MBB3924985.1"/>
    <property type="molecule type" value="Genomic_DNA"/>
</dbReference>
<organism evidence="4 5">
    <name type="scientific">Sphingobium jiangsuense</name>
    <dbReference type="NCBI Taxonomy" id="870476"/>
    <lineage>
        <taxon>Bacteria</taxon>
        <taxon>Pseudomonadati</taxon>
        <taxon>Pseudomonadota</taxon>
        <taxon>Alphaproteobacteria</taxon>
        <taxon>Sphingomonadales</taxon>
        <taxon>Sphingomonadaceae</taxon>
        <taxon>Sphingobium</taxon>
    </lineage>
</organism>
<keyword evidence="4" id="KW-0966">Cell projection</keyword>
<reference evidence="4 5" key="1">
    <citation type="submission" date="2020-08" db="EMBL/GenBank/DDBJ databases">
        <title>Genomic Encyclopedia of Type Strains, Phase IV (KMG-IV): sequencing the most valuable type-strain genomes for metagenomic binning, comparative biology and taxonomic classification.</title>
        <authorList>
            <person name="Goeker M."/>
        </authorList>
    </citation>
    <scope>NUCLEOTIDE SEQUENCE [LARGE SCALE GENOMIC DNA]</scope>
    <source>
        <strain evidence="4 5">DSM 26189</strain>
    </source>
</reference>